<dbReference type="Antibodypedia" id="50635">
    <property type="antibodies" value="37 antibodies from 9 providers"/>
</dbReference>
<dbReference type="OMA" id="FTRCEKT"/>
<comment type="similarity">
    <text evidence="1">Belongs to the DNAI7 family.</text>
</comment>
<dbReference type="InterPro" id="IPR031826">
    <property type="entry name" value="IC97/Casc1_N"/>
</dbReference>
<evidence type="ECO:0000259" key="3">
    <source>
        <dbReference type="Pfam" id="PF15927"/>
    </source>
</evidence>
<reference evidence="4 5" key="3">
    <citation type="journal article" date="2006" name="Nature">
        <title>The finished DNA sequence of human chromosome 12.</title>
        <authorList>
            <consortium name="Baylor College of Medicine Human Genome Sequencing Center Sequence Production Team"/>
            <person name="Scherer S.E."/>
            <person name="Muzny D.M."/>
            <person name="Buhay C.J."/>
            <person name="Chen R."/>
            <person name="Cree A."/>
            <person name="Ding Y."/>
            <person name="Dugan-Rocha S."/>
            <person name="Gill R."/>
            <person name="Gunaratne P."/>
            <person name="Harris R.A."/>
            <person name="Hawes A.C."/>
            <person name="Hernandez J."/>
            <person name="Hodgson A.V."/>
            <person name="Hume J."/>
            <person name="Jackson A."/>
            <person name="Khan Z.M."/>
            <person name="Kovar-Smith C."/>
            <person name="Lewis L.R."/>
            <person name="Lozado R.J."/>
            <person name="Metzker M.L."/>
            <person name="Milosavljevic A."/>
            <person name="Miner G.R."/>
            <person name="Montgomery K.T."/>
            <person name="Morgan M.B."/>
            <person name="Nazareth L.V."/>
            <person name="Scott G."/>
            <person name="Sodergren E."/>
            <person name="Song X.Z."/>
            <person name="Steffen D."/>
            <person name="Lovering R.C."/>
            <person name="Wheeler D.A."/>
            <person name="Worley K.C."/>
            <person name="Yuan Y."/>
            <person name="Zhang Z."/>
            <person name="Adams C.Q."/>
            <person name="Ansari-Lari M.A."/>
            <person name="Ayele M."/>
            <person name="Brown M.J."/>
            <person name="Chen G."/>
            <person name="Chen Z."/>
            <person name="Clerc-Blankenburg K.P."/>
            <person name="Davis C."/>
            <person name="Delgado O."/>
            <person name="Dinh H.H."/>
            <person name="Draper H."/>
            <person name="Gonzalez-Garay M.L."/>
            <person name="Havlak P."/>
            <person name="Jackson L.R."/>
            <person name="Jacob L.S."/>
            <person name="Kelly S.H."/>
            <person name="Li L."/>
            <person name="Li Z."/>
            <person name="Liu J."/>
            <person name="Liu W."/>
            <person name="Lu J."/>
            <person name="Maheshwari M."/>
            <person name="Nguyen B.V."/>
            <person name="Okwuonu G.O."/>
            <person name="Pasternak S."/>
            <person name="Perez L.M."/>
            <person name="Plopper F.J."/>
            <person name="Santibanez J."/>
            <person name="Shen H."/>
            <person name="Tabor P.E."/>
            <person name="Verduzco D."/>
            <person name="Waldron L."/>
            <person name="Wang Q."/>
            <person name="Williams G.A."/>
            <person name="Zhang J."/>
            <person name="Zhou J."/>
            <person name="Allen C.C."/>
            <person name="Amin A.G."/>
            <person name="Anyalebechi V."/>
            <person name="Bailey M."/>
            <person name="Barbaria J.A."/>
            <person name="Bimage K.E."/>
            <person name="Bryant N.P."/>
            <person name="Burch P.E."/>
            <person name="Burkett C.E."/>
            <person name="Burrell K.L."/>
            <person name="Calderon E."/>
            <person name="Cardenas V."/>
            <person name="Carter K."/>
            <person name="Casias K."/>
            <person name="Cavazos I."/>
            <person name="Cavazos S.R."/>
            <person name="Ceasar H."/>
            <person name="Chacko J."/>
            <person name="Chan S.N."/>
            <person name="Chavez D."/>
            <person name="Christopoulos C."/>
            <person name="Chu J."/>
            <person name="Cockrell R."/>
            <person name="Cox C.D."/>
            <person name="Dang M."/>
            <person name="Dathorne S.R."/>
            <person name="David R."/>
            <person name="Davis C.M."/>
            <person name="Davy-Carroll L."/>
            <person name="Deshazo D.R."/>
            <person name="Donlin J.E."/>
            <person name="D'Souza L."/>
            <person name="Eaves K.A."/>
            <person name="Egan A."/>
            <person name="Emery-Cohen A.J."/>
            <person name="Escotto M."/>
            <person name="Flagg N."/>
            <person name="Forbes L.D."/>
            <person name="Gabisi A.M."/>
            <person name="Garza M."/>
            <person name="Hamilton C."/>
            <person name="Henderson N."/>
            <person name="Hernandez O."/>
            <person name="Hines S."/>
            <person name="Hogues M.E."/>
            <person name="Huang M."/>
            <person name="Idlebird D.G."/>
            <person name="Johnson R."/>
            <person name="Jolivet A."/>
            <person name="Jones S."/>
            <person name="Kagan R."/>
            <person name="King L.M."/>
            <person name="Leal B."/>
            <person name="Lebow H."/>
            <person name="Lee S."/>
            <person name="LeVan J.M."/>
            <person name="Lewis L.C."/>
            <person name="London P."/>
            <person name="Lorensuhewa L.M."/>
            <person name="Loulseged H."/>
            <person name="Lovett D.A."/>
            <person name="Lucier A."/>
            <person name="Lucier R.L."/>
            <person name="Ma J."/>
            <person name="Madu R.C."/>
            <person name="Mapua P."/>
            <person name="Martindale A.D."/>
            <person name="Martinez E."/>
            <person name="Massey E."/>
            <person name="Mawhiney S."/>
            <person name="Meador M.G."/>
            <person name="Mendez S."/>
            <person name="Mercado C."/>
            <person name="Mercado I.C."/>
            <person name="Merritt C.E."/>
            <person name="Miner Z.L."/>
            <person name="Minja E."/>
            <person name="Mitchell T."/>
            <person name="Mohabbat F."/>
            <person name="Mohabbat K."/>
            <person name="Montgomery B."/>
            <person name="Moore N."/>
            <person name="Morris S."/>
            <person name="Munidasa M."/>
            <person name="Ngo R.N."/>
            <person name="Nguyen N.B."/>
            <person name="Nickerson E."/>
            <person name="Nwaokelemeh O.O."/>
            <person name="Nwokenkwo S."/>
            <person name="Obregon M."/>
            <person name="Oguh M."/>
            <person name="Oragunye N."/>
            <person name="Oviedo R.J."/>
            <person name="Parish B.J."/>
            <person name="Parker D.N."/>
            <person name="Parrish J."/>
            <person name="Parks K.L."/>
            <person name="Paul H.A."/>
            <person name="Payton B.A."/>
            <person name="Perez A."/>
            <person name="Perrin W."/>
            <person name="Pickens A."/>
            <person name="Primus E.L."/>
            <person name="Pu L.L."/>
            <person name="Puazo M."/>
            <person name="Quiles M.M."/>
            <person name="Quiroz J.B."/>
            <person name="Rabata D."/>
            <person name="Reeves K."/>
            <person name="Ruiz S.J."/>
            <person name="Shao H."/>
            <person name="Sisson I."/>
            <person name="Sonaike T."/>
            <person name="Sorelle R.P."/>
            <person name="Sutton A.E."/>
            <person name="Svatek A.F."/>
            <person name="Svetz L.A."/>
            <person name="Tamerisa K.S."/>
            <person name="Taylor T.R."/>
            <person name="Teague B."/>
            <person name="Thomas N."/>
            <person name="Thorn R.D."/>
            <person name="Trejos Z.Y."/>
            <person name="Trevino B.K."/>
            <person name="Ukegbu O.N."/>
            <person name="Urban J.B."/>
            <person name="Vasquez L.I."/>
            <person name="Vera V.A."/>
            <person name="Villasana D.M."/>
            <person name="Wang L."/>
            <person name="Ward-Moore S."/>
            <person name="Warren J.T."/>
            <person name="Wei X."/>
            <person name="White F."/>
            <person name="Williamson A.L."/>
            <person name="Wleczyk R."/>
            <person name="Wooden H.S."/>
            <person name="Wooden S.H."/>
            <person name="Yen J."/>
            <person name="Yoon L."/>
            <person name="Yoon V."/>
            <person name="Zorrilla S.E."/>
            <person name="Nelson D."/>
            <person name="Kucherlapati R."/>
            <person name="Weinstock G."/>
            <person name="Gibbs R.A."/>
            <person name="null."/>
        </authorList>
    </citation>
    <scope>NUCLEOTIDE SEQUENCE [LARGE SCALE GENOMIC DNA]</scope>
</reference>
<dbReference type="ExpressionAtlas" id="G3V3G6">
    <property type="expression patterns" value="baseline and differential"/>
</dbReference>
<dbReference type="PANTHER" id="PTHR20929:SF11">
    <property type="entry name" value="DYNEIN AXONEMAL INTERMEDIATE CHAIN 7"/>
    <property type="match status" value="1"/>
</dbReference>
<evidence type="ECO:0000256" key="2">
    <source>
        <dbReference type="ARBA" id="ARBA00024414"/>
    </source>
</evidence>
<feature type="non-terminal residue" evidence="4">
    <location>
        <position position="92"/>
    </location>
</feature>
<dbReference type="VEuPathDB" id="HostDB:ENSG00000118307"/>
<accession>G3V3G6</accession>
<evidence type="ECO:0007829" key="6">
    <source>
        <dbReference type="PeptideAtlas" id="G3V3G6"/>
    </source>
</evidence>
<evidence type="ECO:0000313" key="5">
    <source>
        <dbReference type="Proteomes" id="UP000005640"/>
    </source>
</evidence>
<dbReference type="HGNC" id="HGNC:29599">
    <property type="gene designation" value="DNAI7"/>
</dbReference>
<reference evidence="4 5" key="1">
    <citation type="journal article" date="2001" name="Nature">
        <title>Initial sequencing and analysis of the human genome.</title>
        <authorList>
            <consortium name="International Human Genome Sequencing Consortium"/>
            <person name="Lander E.S."/>
            <person name="Linton L.M."/>
            <person name="Birren B."/>
            <person name="Nusbaum C."/>
            <person name="Zody M.C."/>
            <person name="Baldwin J."/>
            <person name="Devon K."/>
            <person name="Dewar K."/>
            <person name="Doyle M."/>
            <person name="FitzHugh W."/>
            <person name="Funke R."/>
            <person name="Gage D."/>
            <person name="Harris K."/>
            <person name="Heaford A."/>
            <person name="Howland J."/>
            <person name="Kann L."/>
            <person name="Lehoczky J."/>
            <person name="LeVine R."/>
            <person name="McEwan P."/>
            <person name="McKernan K."/>
            <person name="Meldrim J."/>
            <person name="Mesirov J.P."/>
            <person name="Miranda C."/>
            <person name="Morris W."/>
            <person name="Naylor J."/>
            <person name="Raymond C."/>
            <person name="Rosetti M."/>
            <person name="Santos R."/>
            <person name="Sheridan A."/>
            <person name="Sougnez C."/>
            <person name="Stange-Thomann N."/>
            <person name="Stojanovic N."/>
            <person name="Subramanian A."/>
            <person name="Wyman D."/>
            <person name="Rogers J."/>
            <person name="Sulston J."/>
            <person name="Ainscough R."/>
            <person name="Beck S."/>
            <person name="Bentley D."/>
            <person name="Burton J."/>
            <person name="Clee C."/>
            <person name="Carter N."/>
            <person name="Coulson A."/>
            <person name="Deadman R."/>
            <person name="Deloukas P."/>
            <person name="Dunham A."/>
            <person name="Dunham I."/>
            <person name="Durbin R."/>
            <person name="French L."/>
            <person name="Grafham D."/>
            <person name="Gregory S."/>
            <person name="Hubbard T."/>
            <person name="Humphray S."/>
            <person name="Hunt A."/>
            <person name="Jones M."/>
            <person name="Lloyd C."/>
            <person name="McMurray A."/>
            <person name="Matthews L."/>
            <person name="Mercer S."/>
            <person name="Milne S."/>
            <person name="Mullikin J.C."/>
            <person name="Mungall A."/>
            <person name="Plumb R."/>
            <person name="Ross M."/>
            <person name="Shownkeen R."/>
            <person name="Sims S."/>
            <person name="Waterston R.H."/>
            <person name="Wilson R.K."/>
            <person name="Hillier L.W."/>
            <person name="McPherson J.D."/>
            <person name="Marra M.A."/>
            <person name="Mardis E.R."/>
            <person name="Fulton L.A."/>
            <person name="Chinwalla A.T."/>
            <person name="Pepin K.H."/>
            <person name="Gish W.R."/>
            <person name="Chissoe S.L."/>
            <person name="Wendl M.C."/>
            <person name="Delehaunty K.D."/>
            <person name="Miner T.L."/>
            <person name="Delehaunty A."/>
            <person name="Kramer J.B."/>
            <person name="Cook L.L."/>
            <person name="Fulton R.S."/>
            <person name="Johnson D.L."/>
            <person name="Minx P.J."/>
            <person name="Clifton S.W."/>
            <person name="Hawkins T."/>
            <person name="Branscomb E."/>
            <person name="Predki P."/>
            <person name="Richardson P."/>
            <person name="Wenning S."/>
            <person name="Slezak T."/>
            <person name="Doggett N."/>
            <person name="Cheng J.F."/>
            <person name="Olsen A."/>
            <person name="Lucas S."/>
            <person name="Elkin C."/>
            <person name="Uberbacher E."/>
            <person name="Frazier M."/>
            <person name="Gibbs R.A."/>
            <person name="Muzny D.M."/>
            <person name="Scherer S.E."/>
            <person name="Bouck J.B."/>
            <person name="Sodergren E.J."/>
            <person name="Worley K.C."/>
            <person name="Rives C.M."/>
            <person name="Gorrell J.H."/>
            <person name="Metzker M.L."/>
            <person name="Naylor S.L."/>
            <person name="Kucherlapati R.S."/>
            <person name="Nelson D.L."/>
            <person name="Weinstock G.M."/>
            <person name="Sakaki Y."/>
            <person name="Fujiyama A."/>
            <person name="Hattori M."/>
            <person name="Yada T."/>
            <person name="Toyoda A."/>
            <person name="Itoh T."/>
            <person name="Kawagoe C."/>
            <person name="Watanabe H."/>
            <person name="Totoki Y."/>
            <person name="Taylor T."/>
            <person name="Weissenbach J."/>
            <person name="Heilig R."/>
            <person name="Saurin W."/>
            <person name="Artiguenave F."/>
            <person name="Brottier P."/>
            <person name="Bruls T."/>
            <person name="Pelletier E."/>
            <person name="Robert C."/>
            <person name="Wincker P."/>
            <person name="Smith D.R."/>
            <person name="Doucette-Stamm L."/>
            <person name="Rubenfield M."/>
            <person name="Weinstock K."/>
            <person name="Lee H.M."/>
            <person name="Dubois J."/>
            <person name="Rosenthal A."/>
            <person name="Platzer M."/>
            <person name="Nyakatura G."/>
            <person name="Taudien S."/>
            <person name="Rump A."/>
            <person name="Yang H."/>
            <person name="Yu J."/>
            <person name="Wang J."/>
            <person name="Huang G."/>
            <person name="Gu J."/>
            <person name="Hood L."/>
            <person name="Rowen L."/>
            <person name="Madan A."/>
            <person name="Qin S."/>
            <person name="Davis R.W."/>
            <person name="Federspiel N.A."/>
            <person name="Abola A.P."/>
            <person name="Proctor M.J."/>
            <person name="Myers R.M."/>
            <person name="Schmutz J."/>
            <person name="Dickson M."/>
            <person name="Grimwood J."/>
            <person name="Cox D.R."/>
            <person name="Olson M.V."/>
            <person name="Kaul R."/>
            <person name="Raymond C."/>
            <person name="Shimizu N."/>
            <person name="Kawasaki K."/>
            <person name="Minoshima S."/>
            <person name="Evans G.A."/>
            <person name="Athanasiou M."/>
            <person name="Schultz R."/>
            <person name="Roe B.A."/>
            <person name="Chen F."/>
            <person name="Pan H."/>
            <person name="Ramser J."/>
            <person name="Lehrach H."/>
            <person name="Reinhardt R."/>
            <person name="McCombie W.R."/>
            <person name="de la Bastide M."/>
            <person name="Dedhia N."/>
            <person name="Blocker H."/>
            <person name="Hornischer K."/>
            <person name="Nordsiek G."/>
            <person name="Agarwala R."/>
            <person name="Aravind L."/>
            <person name="Bailey J.A."/>
            <person name="Bateman A."/>
            <person name="Batzoglou S."/>
            <person name="Birney E."/>
            <person name="Bork P."/>
            <person name="Brown D.G."/>
            <person name="Burge C.B."/>
            <person name="Cerutti L."/>
            <person name="Chen H.C."/>
            <person name="Church D."/>
            <person name="Clamp M."/>
            <person name="Copley R.R."/>
            <person name="Doerks T."/>
            <person name="Eddy S.R."/>
            <person name="Eichler E.E."/>
            <person name="Furey T.S."/>
            <person name="Galagan J."/>
            <person name="Gilbert J.G."/>
            <person name="Harmon C."/>
            <person name="Hayashizaki Y."/>
            <person name="Haussler D."/>
            <person name="Hermjakob H."/>
            <person name="Hokamp K."/>
            <person name="Jang W."/>
            <person name="Johnson L.S."/>
            <person name="Jones T.A."/>
            <person name="Kasif S."/>
            <person name="Kaspryzk A."/>
            <person name="Kennedy S."/>
            <person name="Kent W.J."/>
            <person name="Kitts P."/>
            <person name="Koonin E.V."/>
            <person name="Korf I."/>
            <person name="Kulp D."/>
            <person name="Lancet D."/>
            <person name="Lowe T.M."/>
            <person name="McLysaght A."/>
            <person name="Mikkelsen T."/>
            <person name="Moran J.V."/>
            <person name="Mulder N."/>
            <person name="Pollara V.J."/>
            <person name="Ponting C.P."/>
            <person name="Schuler G."/>
            <person name="Schultz J."/>
            <person name="Slater G."/>
            <person name="Smit A.F."/>
            <person name="Stupka E."/>
            <person name="Szustakowski J."/>
            <person name="Thierry-Mieg D."/>
            <person name="Thierry-Mieg J."/>
            <person name="Wagner L."/>
            <person name="Wallis J."/>
            <person name="Wheeler R."/>
            <person name="Williams A."/>
            <person name="Wolf Y.I."/>
            <person name="Wolfe K.H."/>
            <person name="Yang S.P."/>
            <person name="Yeh R.F."/>
            <person name="Collins F."/>
            <person name="Guyer M.S."/>
            <person name="Peterson J."/>
            <person name="Felsenfeld A."/>
            <person name="Wetterstrand K.A."/>
            <person name="Patrinos A."/>
            <person name="Morgan M.J."/>
            <person name="de Jong P."/>
            <person name="Catanese J.J."/>
            <person name="Osoegawa K."/>
            <person name="Shizuya H."/>
            <person name="Choi S."/>
            <person name="Chen Y.J."/>
        </authorList>
    </citation>
    <scope>NUCLEOTIDE SEQUENCE [LARGE SCALE GENOMIC DNA]</scope>
</reference>
<evidence type="ECO:0000256" key="1">
    <source>
        <dbReference type="ARBA" id="ARBA00024332"/>
    </source>
</evidence>
<dbReference type="Pfam" id="PF15927">
    <property type="entry name" value="Casc1_N"/>
    <property type="match status" value="1"/>
</dbReference>
<feature type="domain" description="IC97/Casc1 N-terminal" evidence="3">
    <location>
        <begin position="2"/>
        <end position="92"/>
    </location>
</feature>
<dbReference type="InterPro" id="IPR023247">
    <property type="entry name" value="IC97/Dnai7-like"/>
</dbReference>
<dbReference type="Ensembl" id="ENST00000554347.1">
    <property type="protein sequence ID" value="ENSP00000451232.1"/>
    <property type="gene ID" value="ENSG00000118307.20"/>
</dbReference>
<dbReference type="PANTHER" id="PTHR20929">
    <property type="entry name" value="LUNG ADENOMA SUSCEPTIBILITY 1-RELATED"/>
    <property type="match status" value="1"/>
</dbReference>
<keyword evidence="5" id="KW-1185">Reference proteome</keyword>
<sequence length="92" mass="11283">MERLEIQRIEKEKWHRLEAKDLERRNEELEELYLLERCFPEAEKLKQETKLLSQWKHYIQCDGSPDPSVAQEMNTFISLWKEKTNETFEEVI</sequence>
<reference evidence="4" key="5">
    <citation type="submission" date="2025-09" db="UniProtKB">
        <authorList>
            <consortium name="Ensembl"/>
        </authorList>
    </citation>
    <scope>IDENTIFICATION</scope>
</reference>
<dbReference type="SMR" id="G3V3G6"/>
<dbReference type="Ensembl" id="ENST00000554347.1">
    <property type="protein sequence ID" value="ENSP00000451232.1"/>
    <property type="gene ID" value="ENSG00000118307.21"/>
</dbReference>
<gene>
    <name evidence="4" type="primary">DNAI7</name>
</gene>
<name>G3V3G6_HUMAN</name>
<dbReference type="EMBL" id="AC092794">
    <property type="status" value="NOT_ANNOTATED_CDS"/>
    <property type="molecule type" value="Genomic_DNA"/>
</dbReference>
<reference evidence="4 5" key="2">
    <citation type="journal article" date="2004" name="Nature">
        <title>Finishing the euchromatic sequence of the human genome.</title>
        <authorList>
            <consortium name="International Human Genome Sequencing Consortium"/>
        </authorList>
    </citation>
    <scope>NUCLEOTIDE SEQUENCE [LARGE SCALE GENOMIC DNA]</scope>
</reference>
<evidence type="ECO:0000313" key="4">
    <source>
        <dbReference type="Ensembl" id="ENSP00000451232.1"/>
    </source>
</evidence>
<evidence type="ECO:0007829" key="7">
    <source>
        <dbReference type="ProteomicsDB" id="G3V3G6"/>
    </source>
</evidence>
<dbReference type="Bgee" id="ENSG00000118307">
    <property type="expression patterns" value="Expressed in sperm and 122 other cell types or tissues"/>
</dbReference>
<organism evidence="4 5">
    <name type="scientific">Homo sapiens</name>
    <name type="common">Human</name>
    <dbReference type="NCBI Taxonomy" id="9606"/>
    <lineage>
        <taxon>Eukaryota</taxon>
        <taxon>Metazoa</taxon>
        <taxon>Chordata</taxon>
        <taxon>Craniata</taxon>
        <taxon>Vertebrata</taxon>
        <taxon>Euteleostomi</taxon>
        <taxon>Mammalia</taxon>
        <taxon>Eutheria</taxon>
        <taxon>Euarchontoglires</taxon>
        <taxon>Primates</taxon>
        <taxon>Haplorrhini</taxon>
        <taxon>Catarrhini</taxon>
        <taxon>Hominidae</taxon>
        <taxon>Homo</taxon>
    </lineage>
</organism>
<dbReference type="EMBL" id="AC023510">
    <property type="status" value="NOT_ANNOTATED_CDS"/>
    <property type="molecule type" value="Genomic_DNA"/>
</dbReference>
<proteinExistence type="evidence at protein level"/>
<dbReference type="UCSC" id="uc058mal.1">
    <property type="organism name" value="human"/>
</dbReference>
<dbReference type="HOGENOM" id="CLU_2418705_0_0_1"/>
<keyword evidence="6 7" id="KW-1267">Proteomics identification</keyword>
<dbReference type="MassIVE" id="G3V3G6"/>
<reference evidence="4" key="4">
    <citation type="submission" date="2025-08" db="UniProtKB">
        <authorList>
            <consortium name="Ensembl"/>
        </authorList>
    </citation>
    <scope>IDENTIFICATION</scope>
</reference>
<dbReference type="ProteomicsDB" id="32936"/>
<dbReference type="AlphaFoldDB" id="G3V3G6"/>
<dbReference type="OpenTargets" id="ENSG00000118307"/>
<dbReference type="ChiTaRS" id="CASC1">
    <property type="organism name" value="human"/>
</dbReference>
<dbReference type="GeneTree" id="ENSGT00390000004708"/>
<protein>
    <recommendedName>
        <fullName evidence="2">Dynein axonemal intermediate chain 7</fullName>
    </recommendedName>
</protein>
<dbReference type="Proteomes" id="UP000005640">
    <property type="component" value="Chromosome 12"/>
</dbReference>